<dbReference type="GO" id="GO:0030136">
    <property type="term" value="C:clathrin-coated vesicle"/>
    <property type="evidence" value="ECO:0007669"/>
    <property type="project" value="UniProtKB-SubCell"/>
</dbReference>
<dbReference type="InterPro" id="IPR014712">
    <property type="entry name" value="ANTH_dom_sf"/>
</dbReference>
<keyword evidence="5" id="KW-0333">Golgi apparatus</keyword>
<dbReference type="PANTHER" id="PTHR22951:SF62">
    <property type="entry name" value="ASSEMBLY PLANT-LIKE PROTEIN, PUTATIVE-RELATED"/>
    <property type="match status" value="1"/>
</dbReference>
<dbReference type="InterPro" id="IPR013809">
    <property type="entry name" value="ENTH"/>
</dbReference>
<reference evidence="11" key="1">
    <citation type="journal article" date="2020" name="Nat. Commun.">
        <title>Genome sequence of the cluster root forming white lupin.</title>
        <authorList>
            <person name="Hufnagel B."/>
            <person name="Marques A."/>
            <person name="Soriano A."/>
            <person name="Marques L."/>
            <person name="Divol F."/>
            <person name="Doumas P."/>
            <person name="Sallet E."/>
            <person name="Mancinotti D."/>
            <person name="Carrere S."/>
            <person name="Marande W."/>
            <person name="Arribat S."/>
            <person name="Keller J."/>
            <person name="Huneau C."/>
            <person name="Blein T."/>
            <person name="Aime D."/>
            <person name="Laguerre M."/>
            <person name="Taylor J."/>
            <person name="Schubert V."/>
            <person name="Nelson M."/>
            <person name="Geu-Flores F."/>
            <person name="Crespi M."/>
            <person name="Gallardo-Guerrero K."/>
            <person name="Delaux P.-M."/>
            <person name="Salse J."/>
            <person name="Berges H."/>
            <person name="Guyot R."/>
            <person name="Gouzy J."/>
            <person name="Peret B."/>
        </authorList>
    </citation>
    <scope>NUCLEOTIDE SEQUENCE [LARGE SCALE GENOMIC DNA]</scope>
    <source>
        <strain evidence="11">cv. Amiga</strain>
    </source>
</reference>
<evidence type="ECO:0000256" key="3">
    <source>
        <dbReference type="ARBA" id="ARBA00004600"/>
    </source>
</evidence>
<dbReference type="InterPro" id="IPR011417">
    <property type="entry name" value="ANTH_dom"/>
</dbReference>
<keyword evidence="6" id="KW-0472">Membrane</keyword>
<keyword evidence="7" id="KW-0168">Coated pit</keyword>
<dbReference type="GO" id="GO:0032050">
    <property type="term" value="F:clathrin heavy chain binding"/>
    <property type="evidence" value="ECO:0007669"/>
    <property type="project" value="TreeGrafter"/>
</dbReference>
<proteinExistence type="predicted"/>
<dbReference type="GO" id="GO:0005545">
    <property type="term" value="F:1-phosphatidylinositol binding"/>
    <property type="evidence" value="ECO:0007669"/>
    <property type="project" value="InterPro"/>
</dbReference>
<dbReference type="SUPFAM" id="SSF48464">
    <property type="entry name" value="ENTH/VHS domain"/>
    <property type="match status" value="1"/>
</dbReference>
<gene>
    <name evidence="10" type="ORF">Lalb_Chr12g0198061</name>
</gene>
<evidence type="ECO:0000256" key="6">
    <source>
        <dbReference type="ARBA" id="ARBA00023136"/>
    </source>
</evidence>
<evidence type="ECO:0000256" key="1">
    <source>
        <dbReference type="ARBA" id="ARBA00004132"/>
    </source>
</evidence>
<evidence type="ECO:0000313" key="10">
    <source>
        <dbReference type="EMBL" id="KAE9602296.1"/>
    </source>
</evidence>
<dbReference type="Proteomes" id="UP000447434">
    <property type="component" value="Chromosome 12"/>
</dbReference>
<evidence type="ECO:0000256" key="4">
    <source>
        <dbReference type="ARBA" id="ARBA00022583"/>
    </source>
</evidence>
<dbReference type="OrthoDB" id="44015at2759"/>
<keyword evidence="11" id="KW-1185">Reference proteome</keyword>
<evidence type="ECO:0000313" key="11">
    <source>
        <dbReference type="Proteomes" id="UP000447434"/>
    </source>
</evidence>
<evidence type="ECO:0000256" key="2">
    <source>
        <dbReference type="ARBA" id="ARBA00004555"/>
    </source>
</evidence>
<sequence length="643" mass="70263">MASSTIRKAIGVVKDQTSISIAKVAGNLAPELEVLVVKATSHEEVPADDKYLREILSLTSHSRGYVNACLITVSKRLGKTRDWIVAIKVLMLIHRLLADGHSVFEEEFVYSTRRGMRILNISDFRDEAHSNSWDHAGFVRLYALYLDEKVEFAVYQRKVRAAARGDGVESGDREFRDEVGGGSGIGRRNRSYGDVNDSSYGRENQKDEVVNATPVKEMGSERILERLKHLLNILERILGCKPSGAAKNNRLVLVALYQIVKDSFKVYIELCDVLGVVMDRFTEMEYAHCVKAFDAYVNAAKIFDELAGFYGWCKDLGIARSLEYPEVQKITDKLLGTLEGFLKEMMVSNRPKSPDKNLEIKITVKEKEPEPELDMNEVKALPPPESFTPPPPPSIPQPKASPPIQHETNDLVNLRDEGVSADEQGNKLALALFSGSAAVRTEGSWEAFPSNGESEVTSAWQTPAAEPGKADWELALAESSSNLSKQKANLAGGFDQLLLNGMYDQGAVSQHVSTNQLSGGSASSVALPGAGKSATPVLALPAPDGTVHAVGQLDPFAASLSVAPPSYVQIADMERKQHLLMQEQQLWQQYGRDGMQGQVALARASGGSGYYAPGQQQPMMMTYGMPQFGGGMGQPGGYYQAPY</sequence>
<dbReference type="Gene3D" id="1.20.58.150">
    <property type="entry name" value="ANTH domain"/>
    <property type="match status" value="1"/>
</dbReference>
<dbReference type="InterPro" id="IPR045192">
    <property type="entry name" value="AP180-like"/>
</dbReference>
<evidence type="ECO:0000256" key="7">
    <source>
        <dbReference type="ARBA" id="ARBA00023176"/>
    </source>
</evidence>
<dbReference type="GO" id="GO:0000149">
    <property type="term" value="F:SNARE binding"/>
    <property type="evidence" value="ECO:0007669"/>
    <property type="project" value="TreeGrafter"/>
</dbReference>
<accession>A0A6A4PLH8</accession>
<dbReference type="FunFam" id="1.25.40.90:FF:000019">
    <property type="entry name" value="Clathrin coat assembly protein"/>
    <property type="match status" value="1"/>
</dbReference>
<feature type="compositionally biased region" description="Pro residues" evidence="9">
    <location>
        <begin position="381"/>
        <end position="401"/>
    </location>
</feature>
<dbReference type="InterPro" id="IPR008942">
    <property type="entry name" value="ENTH_VHS"/>
</dbReference>
<dbReference type="InterPro" id="IPR048050">
    <property type="entry name" value="ANTH_N_plant"/>
</dbReference>
<feature type="region of interest" description="Disordered" evidence="9">
    <location>
        <begin position="381"/>
        <end position="405"/>
    </location>
</feature>
<dbReference type="EMBL" id="WOCE01000012">
    <property type="protein sequence ID" value="KAE9602296.1"/>
    <property type="molecule type" value="Genomic_DNA"/>
</dbReference>
<dbReference type="PROSITE" id="PS50942">
    <property type="entry name" value="ENTH"/>
    <property type="match status" value="1"/>
</dbReference>
<dbReference type="GO" id="GO:0006900">
    <property type="term" value="P:vesicle budding from membrane"/>
    <property type="evidence" value="ECO:0007669"/>
    <property type="project" value="TreeGrafter"/>
</dbReference>
<dbReference type="AlphaFoldDB" id="A0A6A4PLH8"/>
<dbReference type="GO" id="GO:0005794">
    <property type="term" value="C:Golgi apparatus"/>
    <property type="evidence" value="ECO:0007669"/>
    <property type="project" value="UniProtKB-SubCell"/>
</dbReference>
<name>A0A6A4PLH8_LUPAL</name>
<dbReference type="Pfam" id="PF07651">
    <property type="entry name" value="ANTH"/>
    <property type="match status" value="1"/>
</dbReference>
<evidence type="ECO:0000256" key="5">
    <source>
        <dbReference type="ARBA" id="ARBA00023034"/>
    </source>
</evidence>
<dbReference type="SMART" id="SM00273">
    <property type="entry name" value="ENTH"/>
    <property type="match status" value="1"/>
</dbReference>
<dbReference type="SUPFAM" id="SSF89009">
    <property type="entry name" value="GAT-like domain"/>
    <property type="match status" value="1"/>
</dbReference>
<dbReference type="GO" id="GO:0072583">
    <property type="term" value="P:clathrin-dependent endocytosis"/>
    <property type="evidence" value="ECO:0007669"/>
    <property type="project" value="InterPro"/>
</dbReference>
<dbReference type="GO" id="GO:0048268">
    <property type="term" value="P:clathrin coat assembly"/>
    <property type="evidence" value="ECO:0007669"/>
    <property type="project" value="InterPro"/>
</dbReference>
<organism evidence="10 11">
    <name type="scientific">Lupinus albus</name>
    <name type="common">White lupine</name>
    <name type="synonym">Lupinus termis</name>
    <dbReference type="NCBI Taxonomy" id="3870"/>
    <lineage>
        <taxon>Eukaryota</taxon>
        <taxon>Viridiplantae</taxon>
        <taxon>Streptophyta</taxon>
        <taxon>Embryophyta</taxon>
        <taxon>Tracheophyta</taxon>
        <taxon>Spermatophyta</taxon>
        <taxon>Magnoliopsida</taxon>
        <taxon>eudicotyledons</taxon>
        <taxon>Gunneridae</taxon>
        <taxon>Pentapetalae</taxon>
        <taxon>rosids</taxon>
        <taxon>fabids</taxon>
        <taxon>Fabales</taxon>
        <taxon>Fabaceae</taxon>
        <taxon>Papilionoideae</taxon>
        <taxon>50 kb inversion clade</taxon>
        <taxon>genistoids sensu lato</taxon>
        <taxon>core genistoids</taxon>
        <taxon>Genisteae</taxon>
        <taxon>Lupinus</taxon>
    </lineage>
</organism>
<protein>
    <submittedName>
        <fullName evidence="10">Putative ANTH domain-containing protein</fullName>
    </submittedName>
</protein>
<comment type="caution">
    <text evidence="10">The sequence shown here is derived from an EMBL/GenBank/DDBJ whole genome shotgun (WGS) entry which is preliminary data.</text>
</comment>
<keyword evidence="8" id="KW-0968">Cytoplasmic vesicle</keyword>
<dbReference type="CDD" id="cd16987">
    <property type="entry name" value="ANTH_N_AP180_plant"/>
    <property type="match status" value="1"/>
</dbReference>
<feature type="region of interest" description="Disordered" evidence="9">
    <location>
        <begin position="178"/>
        <end position="204"/>
    </location>
</feature>
<dbReference type="GO" id="GO:0005546">
    <property type="term" value="F:phosphatidylinositol-4,5-bisphosphate binding"/>
    <property type="evidence" value="ECO:0007669"/>
    <property type="project" value="TreeGrafter"/>
</dbReference>
<keyword evidence="4" id="KW-0254">Endocytosis</keyword>
<dbReference type="PANTHER" id="PTHR22951">
    <property type="entry name" value="CLATHRIN ASSEMBLY PROTEIN"/>
    <property type="match status" value="1"/>
</dbReference>
<dbReference type="Gene3D" id="1.25.40.90">
    <property type="match status" value="1"/>
</dbReference>
<evidence type="ECO:0000256" key="8">
    <source>
        <dbReference type="ARBA" id="ARBA00023329"/>
    </source>
</evidence>
<evidence type="ECO:0000256" key="9">
    <source>
        <dbReference type="SAM" id="MobiDB-lite"/>
    </source>
</evidence>
<dbReference type="FunFam" id="1.20.58.150:FF:000005">
    <property type="entry name" value="putative clathrin assembly protein At2g25430"/>
    <property type="match status" value="1"/>
</dbReference>
<dbReference type="GO" id="GO:0005905">
    <property type="term" value="C:clathrin-coated pit"/>
    <property type="evidence" value="ECO:0007669"/>
    <property type="project" value="UniProtKB-SubCell"/>
</dbReference>
<comment type="subcellular location">
    <subcellularLocation>
        <location evidence="1">Cytoplasmic vesicle</location>
        <location evidence="1">Clathrin-coated vesicle</location>
    </subcellularLocation>
    <subcellularLocation>
        <location evidence="2">Golgi apparatus</location>
    </subcellularLocation>
    <subcellularLocation>
        <location evidence="3">Membrane</location>
        <location evidence="3">Clathrin-coated pit</location>
    </subcellularLocation>
</comment>